<evidence type="ECO:0000313" key="1">
    <source>
        <dbReference type="EMBL" id="HIZ07020.1"/>
    </source>
</evidence>
<dbReference type="Proteomes" id="UP000824024">
    <property type="component" value="Unassembled WGS sequence"/>
</dbReference>
<reference evidence="1" key="1">
    <citation type="journal article" date="2021" name="PeerJ">
        <title>Extensive microbial diversity within the chicken gut microbiome revealed by metagenomics and culture.</title>
        <authorList>
            <person name="Gilroy R."/>
            <person name="Ravi A."/>
            <person name="Getino M."/>
            <person name="Pursley I."/>
            <person name="Horton D.L."/>
            <person name="Alikhan N.F."/>
            <person name="Baker D."/>
            <person name="Gharbi K."/>
            <person name="Hall N."/>
            <person name="Watson M."/>
            <person name="Adriaenssens E.M."/>
            <person name="Foster-Nyarko E."/>
            <person name="Jarju S."/>
            <person name="Secka A."/>
            <person name="Antonio M."/>
            <person name="Oren A."/>
            <person name="Chaudhuri R.R."/>
            <person name="La Ragione R."/>
            <person name="Hildebrand F."/>
            <person name="Pallen M.J."/>
        </authorList>
    </citation>
    <scope>NUCLEOTIDE SEQUENCE</scope>
    <source>
        <strain evidence="1">CHK192-9172</strain>
    </source>
</reference>
<sequence>MSWETDAKKAGELYPLIQKNDVEACGQLLEIIERHALGVIRKQLKEYQIYDGELEQEILTEGCVQVYRKMSEGFWVANEQFKPEDTLAYCMGIYRMLTVRYGTKKIEELSKTQSLESMEEAGQPVKVSKQQEHDPFEAFLRKEEFETIGKIIHMYMSEFFDFRREPYMLLCLGYAKILSHIISDENKNNAVDWAFAQMSDRNIEELSREFLDTYNRSDKTHQYQWGERYKENLKKAYRCSDMDVIRVAEIIITEEFNRKDASQWCIRVNKAIIDALAKKALEDPTMTELLMNYADFRNAVNKAKNGKKGDRKK</sequence>
<organism evidence="1 2">
    <name type="scientific">Candidatus Eubacterium avistercoris</name>
    <dbReference type="NCBI Taxonomy" id="2838567"/>
    <lineage>
        <taxon>Bacteria</taxon>
        <taxon>Bacillati</taxon>
        <taxon>Bacillota</taxon>
        <taxon>Clostridia</taxon>
        <taxon>Eubacteriales</taxon>
        <taxon>Eubacteriaceae</taxon>
        <taxon>Eubacterium</taxon>
    </lineage>
</organism>
<reference evidence="1" key="2">
    <citation type="submission" date="2021-04" db="EMBL/GenBank/DDBJ databases">
        <authorList>
            <person name="Gilroy R."/>
        </authorList>
    </citation>
    <scope>NUCLEOTIDE SEQUENCE</scope>
    <source>
        <strain evidence="1">CHK192-9172</strain>
    </source>
</reference>
<accession>A0A9D2D1Y2</accession>
<name>A0A9D2D1Y2_9FIRM</name>
<comment type="caution">
    <text evidence="1">The sequence shown here is derived from an EMBL/GenBank/DDBJ whole genome shotgun (WGS) entry which is preliminary data.</text>
</comment>
<dbReference type="AlphaFoldDB" id="A0A9D2D1Y2"/>
<gene>
    <name evidence="1" type="ORF">IAA08_03675</name>
</gene>
<evidence type="ECO:0000313" key="2">
    <source>
        <dbReference type="Proteomes" id="UP000824024"/>
    </source>
</evidence>
<dbReference type="EMBL" id="DXCH01000100">
    <property type="protein sequence ID" value="HIZ07020.1"/>
    <property type="molecule type" value="Genomic_DNA"/>
</dbReference>
<proteinExistence type="predicted"/>
<protein>
    <submittedName>
        <fullName evidence="1">Uncharacterized protein</fullName>
    </submittedName>
</protein>